<evidence type="ECO:0000256" key="2">
    <source>
        <dbReference type="ARBA" id="ARBA00023043"/>
    </source>
</evidence>
<dbReference type="PANTHER" id="PTHR24198:SF165">
    <property type="entry name" value="ANKYRIN REPEAT-CONTAINING PROTEIN-RELATED"/>
    <property type="match status" value="1"/>
</dbReference>
<evidence type="ECO:0000256" key="3">
    <source>
        <dbReference type="PROSITE-ProRule" id="PRU00023"/>
    </source>
</evidence>
<reference evidence="5" key="2">
    <citation type="journal article" date="2024" name="Plant">
        <title>Genomic evolution and insights into agronomic trait innovations of Sesamum species.</title>
        <authorList>
            <person name="Miao H."/>
            <person name="Wang L."/>
            <person name="Qu L."/>
            <person name="Liu H."/>
            <person name="Sun Y."/>
            <person name="Le M."/>
            <person name="Wang Q."/>
            <person name="Wei S."/>
            <person name="Zheng Y."/>
            <person name="Lin W."/>
            <person name="Duan Y."/>
            <person name="Cao H."/>
            <person name="Xiong S."/>
            <person name="Wang X."/>
            <person name="Wei L."/>
            <person name="Li C."/>
            <person name="Ma Q."/>
            <person name="Ju M."/>
            <person name="Zhao R."/>
            <person name="Li G."/>
            <person name="Mu C."/>
            <person name="Tian Q."/>
            <person name="Mei H."/>
            <person name="Zhang T."/>
            <person name="Gao T."/>
            <person name="Zhang H."/>
        </authorList>
    </citation>
    <scope>NUCLEOTIDE SEQUENCE</scope>
    <source>
        <strain evidence="5">3651</strain>
    </source>
</reference>
<evidence type="ECO:0000259" key="4">
    <source>
        <dbReference type="PROSITE" id="PS50202"/>
    </source>
</evidence>
<dbReference type="InterPro" id="IPR013783">
    <property type="entry name" value="Ig-like_fold"/>
</dbReference>
<dbReference type="InterPro" id="IPR000535">
    <property type="entry name" value="MSP_dom"/>
</dbReference>
<feature type="repeat" description="ANK" evidence="3">
    <location>
        <begin position="161"/>
        <end position="188"/>
    </location>
</feature>
<dbReference type="PANTHER" id="PTHR24198">
    <property type="entry name" value="ANKYRIN REPEAT AND PROTEIN KINASE DOMAIN-CONTAINING PROTEIN"/>
    <property type="match status" value="1"/>
</dbReference>
<comment type="caution">
    <text evidence="5">The sequence shown here is derived from an EMBL/GenBank/DDBJ whole genome shotgun (WGS) entry which is preliminary data.</text>
</comment>
<keyword evidence="6" id="KW-1185">Reference proteome</keyword>
<organism evidence="5 6">
    <name type="scientific">Sesamum alatum</name>
    <dbReference type="NCBI Taxonomy" id="300844"/>
    <lineage>
        <taxon>Eukaryota</taxon>
        <taxon>Viridiplantae</taxon>
        <taxon>Streptophyta</taxon>
        <taxon>Embryophyta</taxon>
        <taxon>Tracheophyta</taxon>
        <taxon>Spermatophyta</taxon>
        <taxon>Magnoliopsida</taxon>
        <taxon>eudicotyledons</taxon>
        <taxon>Gunneridae</taxon>
        <taxon>Pentapetalae</taxon>
        <taxon>asterids</taxon>
        <taxon>lamiids</taxon>
        <taxon>Lamiales</taxon>
        <taxon>Pedaliaceae</taxon>
        <taxon>Sesamum</taxon>
    </lineage>
</organism>
<feature type="repeat" description="ANK" evidence="3">
    <location>
        <begin position="254"/>
        <end position="286"/>
    </location>
</feature>
<dbReference type="Gene3D" id="2.60.40.10">
    <property type="entry name" value="Immunoglobulins"/>
    <property type="match status" value="1"/>
</dbReference>
<dbReference type="EMBL" id="JACGWO010000009">
    <property type="protein sequence ID" value="KAK4418212.1"/>
    <property type="molecule type" value="Genomic_DNA"/>
</dbReference>
<reference evidence="5" key="1">
    <citation type="submission" date="2020-06" db="EMBL/GenBank/DDBJ databases">
        <authorList>
            <person name="Li T."/>
            <person name="Hu X."/>
            <person name="Zhang T."/>
            <person name="Song X."/>
            <person name="Zhang H."/>
            <person name="Dai N."/>
            <person name="Sheng W."/>
            <person name="Hou X."/>
            <person name="Wei L."/>
        </authorList>
    </citation>
    <scope>NUCLEOTIDE SEQUENCE</scope>
    <source>
        <strain evidence="5">3651</strain>
        <tissue evidence="5">Leaf</tissue>
    </source>
</reference>
<evidence type="ECO:0000256" key="1">
    <source>
        <dbReference type="ARBA" id="ARBA00022737"/>
    </source>
</evidence>
<dbReference type="InterPro" id="IPR036770">
    <property type="entry name" value="Ankyrin_rpt-contain_sf"/>
</dbReference>
<feature type="repeat" description="ANK" evidence="3">
    <location>
        <begin position="287"/>
        <end position="312"/>
    </location>
</feature>
<dbReference type="PROSITE" id="PS50297">
    <property type="entry name" value="ANK_REP_REGION"/>
    <property type="match status" value="4"/>
</dbReference>
<dbReference type="Gene3D" id="1.25.40.20">
    <property type="entry name" value="Ankyrin repeat-containing domain"/>
    <property type="match status" value="3"/>
</dbReference>
<name>A0AAE1XV73_9LAMI</name>
<gene>
    <name evidence="5" type="ORF">Salat_2233900</name>
</gene>
<protein>
    <recommendedName>
        <fullName evidence="4">MSP domain-containing protein</fullName>
    </recommendedName>
</protein>
<evidence type="ECO:0000313" key="5">
    <source>
        <dbReference type="EMBL" id="KAK4418212.1"/>
    </source>
</evidence>
<dbReference type="PRINTS" id="PR01415">
    <property type="entry name" value="ANKYRIN"/>
</dbReference>
<accession>A0AAE1XV73</accession>
<feature type="repeat" description="ANK" evidence="3">
    <location>
        <begin position="409"/>
        <end position="441"/>
    </location>
</feature>
<evidence type="ECO:0000313" key="6">
    <source>
        <dbReference type="Proteomes" id="UP001293254"/>
    </source>
</evidence>
<dbReference type="Proteomes" id="UP001293254">
    <property type="component" value="Unassembled WGS sequence"/>
</dbReference>
<keyword evidence="2 3" id="KW-0040">ANK repeat</keyword>
<dbReference type="AlphaFoldDB" id="A0AAE1XV73"/>
<dbReference type="SUPFAM" id="SSF48403">
    <property type="entry name" value="Ankyrin repeat"/>
    <property type="match status" value="1"/>
</dbReference>
<dbReference type="PROSITE" id="PS50088">
    <property type="entry name" value="ANK_REPEAT"/>
    <property type="match status" value="5"/>
</dbReference>
<dbReference type="Pfam" id="PF13637">
    <property type="entry name" value="Ank_4"/>
    <property type="match status" value="1"/>
</dbReference>
<feature type="domain" description="MSP" evidence="4">
    <location>
        <begin position="2"/>
        <end position="125"/>
    </location>
</feature>
<keyword evidence="1" id="KW-0677">Repeat</keyword>
<feature type="repeat" description="ANK" evidence="3">
    <location>
        <begin position="375"/>
        <end position="408"/>
    </location>
</feature>
<sequence>MDRLIKPDEQTVDVLFNRGLKCSQTFKLTNLMHTMPVAISLTTSDPQIFSFPQPFYILPPLSTSSFLVQLNKPFDQPPLSTAPATILVRSSTLPTGKAHQDDLRRLFSKPGPHIFKDATLPIYFVGPQAAEFLLTSSFETMYSVFSKAISCCDESQLTCLLRVAAVNGNSHFISALIEAGADVNDRDPEGESVMSLAVKSGKADAVRVLIQSGYVMDDKIDRFLHVAAAMNKADIMENLCLGYVDIDLDSVNSLGQTALHLAAIHGQVEALQFLVSVGSNVDSTDRFGWTPLHYAAQEGHFEAVEFLLNHSVYSKYAVTKEGQTAFALAVERGNLDLYDSLCLGDLLQRAARIDDVHAIKSCLARGADVNGKDQNGWTPLHRAAFKGHIESVKVLVSSQGARVDVVDGSGYTPLLRAVEAGNVEVAVYLLSRGAKTGLKSLDGRLPCDIECLKNHPSLVIPLDQVKERD</sequence>
<dbReference type="InterPro" id="IPR002110">
    <property type="entry name" value="Ankyrin_rpt"/>
</dbReference>
<dbReference type="PROSITE" id="PS50202">
    <property type="entry name" value="MSP"/>
    <property type="match status" value="1"/>
</dbReference>
<proteinExistence type="predicted"/>
<dbReference type="Pfam" id="PF12796">
    <property type="entry name" value="Ank_2"/>
    <property type="match status" value="3"/>
</dbReference>
<dbReference type="SMART" id="SM00248">
    <property type="entry name" value="ANK"/>
    <property type="match status" value="8"/>
</dbReference>